<name>A0ABV1MTU7_9BACI</name>
<dbReference type="RefSeq" id="WP_349660433.1">
    <property type="nucleotide sequence ID" value="NZ_JBEGDG010000010.1"/>
</dbReference>
<gene>
    <name evidence="1" type="ORF">ABNX05_14930</name>
</gene>
<evidence type="ECO:0008006" key="3">
    <source>
        <dbReference type="Google" id="ProtNLM"/>
    </source>
</evidence>
<organism evidence="1 2">
    <name type="scientific">Lysinibacillus zambalensis</name>
    <dbReference type="NCBI Taxonomy" id="3160866"/>
    <lineage>
        <taxon>Bacteria</taxon>
        <taxon>Bacillati</taxon>
        <taxon>Bacillota</taxon>
        <taxon>Bacilli</taxon>
        <taxon>Bacillales</taxon>
        <taxon>Bacillaceae</taxon>
        <taxon>Lysinibacillus</taxon>
    </lineage>
</organism>
<evidence type="ECO:0000313" key="2">
    <source>
        <dbReference type="Proteomes" id="UP001478862"/>
    </source>
</evidence>
<comment type="caution">
    <text evidence="1">The sequence shown here is derived from an EMBL/GenBank/DDBJ whole genome shotgun (WGS) entry which is preliminary data.</text>
</comment>
<evidence type="ECO:0000313" key="1">
    <source>
        <dbReference type="EMBL" id="MEQ6355922.1"/>
    </source>
</evidence>
<protein>
    <recommendedName>
        <fullName evidence="3">DUF669 domain-containing protein</fullName>
    </recommendedName>
</protein>
<dbReference type="Proteomes" id="UP001478862">
    <property type="component" value="Unassembled WGS sequence"/>
</dbReference>
<proteinExistence type="predicted"/>
<sequence>MDSLNMTDELVSFFTDELAEMRLQTKYENILKAPTVYDGYLPLKKNARRGDEDTEQDYYPYVIVRFLYEKDNLKDSNVMKFRLLIATYSKDERQGWRETLDVMNHIKFALKEVDSVGPGLLTGEIESALFEEQMKPLWHGVMEVDFATPSVQLDRSVLGDGFNH</sequence>
<accession>A0ABV1MTU7</accession>
<dbReference type="EMBL" id="JBEGDG010000010">
    <property type="protein sequence ID" value="MEQ6355922.1"/>
    <property type="molecule type" value="Genomic_DNA"/>
</dbReference>
<keyword evidence="2" id="KW-1185">Reference proteome</keyword>
<reference evidence="1 2" key="1">
    <citation type="submission" date="2024-06" db="EMBL/GenBank/DDBJ databases">
        <title>Lysinibacillus zambalefons sp. nov., a Novel Firmicute Isolated from the Poon Bato Zambales Hyperalkaline Spring.</title>
        <authorList>
            <person name="Aja J.A."/>
            <person name="Lazaro J.E.H."/>
            <person name="Llorin L.D."/>
            <person name="Lim K.R."/>
            <person name="Teodosio J."/>
            <person name="Dalisay D.S."/>
        </authorList>
    </citation>
    <scope>NUCLEOTIDE SEQUENCE [LARGE SCALE GENOMIC DNA]</scope>
    <source>
        <strain evidence="1 2">M3</strain>
    </source>
</reference>